<dbReference type="PRINTS" id="PR00786">
    <property type="entry name" value="NEPRILYSIN"/>
</dbReference>
<dbReference type="InterPro" id="IPR018497">
    <property type="entry name" value="Peptidase_M13_C"/>
</dbReference>
<keyword evidence="4" id="KW-0479">Metal-binding</keyword>
<evidence type="ECO:0000259" key="9">
    <source>
        <dbReference type="Pfam" id="PF05649"/>
    </source>
</evidence>
<feature type="domain" description="Peptidase M13 C-terminal" evidence="8">
    <location>
        <begin position="102"/>
        <end position="307"/>
    </location>
</feature>
<comment type="similarity">
    <text evidence="2">Belongs to the peptidase M13 family.</text>
</comment>
<proteinExistence type="inferred from homology"/>
<evidence type="ECO:0000256" key="4">
    <source>
        <dbReference type="ARBA" id="ARBA00022723"/>
    </source>
</evidence>
<dbReference type="GO" id="GO:0046872">
    <property type="term" value="F:metal ion binding"/>
    <property type="evidence" value="ECO:0007669"/>
    <property type="project" value="UniProtKB-KW"/>
</dbReference>
<keyword evidence="11" id="KW-1185">Reference proteome</keyword>
<dbReference type="EMBL" id="CAXKWB010018467">
    <property type="protein sequence ID" value="CAL4120905.1"/>
    <property type="molecule type" value="Genomic_DNA"/>
</dbReference>
<dbReference type="Gene3D" id="3.40.390.10">
    <property type="entry name" value="Collagenase (Catalytic Domain)"/>
    <property type="match status" value="1"/>
</dbReference>
<keyword evidence="6" id="KW-0862">Zinc</keyword>
<evidence type="ECO:0000256" key="7">
    <source>
        <dbReference type="ARBA" id="ARBA00023049"/>
    </source>
</evidence>
<accession>A0AAV2R8N7</accession>
<evidence type="ECO:0000313" key="10">
    <source>
        <dbReference type="EMBL" id="CAL4120905.1"/>
    </source>
</evidence>
<dbReference type="InterPro" id="IPR024079">
    <property type="entry name" value="MetalloPept_cat_dom_sf"/>
</dbReference>
<comment type="caution">
    <text evidence="10">The sequence shown here is derived from an EMBL/GenBank/DDBJ whole genome shotgun (WGS) entry which is preliminary data.</text>
</comment>
<dbReference type="PROSITE" id="PS51885">
    <property type="entry name" value="NEPRILYSIN"/>
    <property type="match status" value="1"/>
</dbReference>
<feature type="domain" description="Peptidase M13 N-terminal" evidence="9">
    <location>
        <begin position="1"/>
        <end position="41"/>
    </location>
</feature>
<dbReference type="AlphaFoldDB" id="A0AAV2R8N7"/>
<reference evidence="10 11" key="1">
    <citation type="submission" date="2024-05" db="EMBL/GenBank/DDBJ databases">
        <authorList>
            <person name="Wallberg A."/>
        </authorList>
    </citation>
    <scope>NUCLEOTIDE SEQUENCE [LARGE SCALE GENOMIC DNA]</scope>
</reference>
<keyword evidence="7" id="KW-0482">Metalloprotease</keyword>
<gene>
    <name evidence="10" type="ORF">MNOR_LOCUS22190</name>
</gene>
<evidence type="ECO:0000259" key="8">
    <source>
        <dbReference type="Pfam" id="PF01431"/>
    </source>
</evidence>
<organism evidence="10 11">
    <name type="scientific">Meganyctiphanes norvegica</name>
    <name type="common">Northern krill</name>
    <name type="synonym">Thysanopoda norvegica</name>
    <dbReference type="NCBI Taxonomy" id="48144"/>
    <lineage>
        <taxon>Eukaryota</taxon>
        <taxon>Metazoa</taxon>
        <taxon>Ecdysozoa</taxon>
        <taxon>Arthropoda</taxon>
        <taxon>Crustacea</taxon>
        <taxon>Multicrustacea</taxon>
        <taxon>Malacostraca</taxon>
        <taxon>Eumalacostraca</taxon>
        <taxon>Eucarida</taxon>
        <taxon>Euphausiacea</taxon>
        <taxon>Euphausiidae</taxon>
        <taxon>Meganyctiphanes</taxon>
    </lineage>
</organism>
<protein>
    <recommendedName>
        <fullName evidence="12">Neprilysin</fullName>
    </recommendedName>
</protein>
<evidence type="ECO:0000256" key="2">
    <source>
        <dbReference type="ARBA" id="ARBA00007357"/>
    </source>
</evidence>
<evidence type="ECO:0000313" key="11">
    <source>
        <dbReference type="Proteomes" id="UP001497623"/>
    </source>
</evidence>
<dbReference type="SUPFAM" id="SSF55486">
    <property type="entry name" value="Metalloproteases ('zincins'), catalytic domain"/>
    <property type="match status" value="1"/>
</dbReference>
<dbReference type="PANTHER" id="PTHR11733:SF224">
    <property type="entry name" value="NEPRILYSIN-2"/>
    <property type="match status" value="1"/>
</dbReference>
<keyword evidence="5" id="KW-0378">Hydrolase</keyword>
<comment type="cofactor">
    <cofactor evidence="1">
        <name>Zn(2+)</name>
        <dbReference type="ChEBI" id="CHEBI:29105"/>
    </cofactor>
</comment>
<name>A0AAV2R8N7_MEGNR</name>
<dbReference type="Proteomes" id="UP001497623">
    <property type="component" value="Unassembled WGS sequence"/>
</dbReference>
<keyword evidence="3" id="KW-0645">Protease</keyword>
<dbReference type="CDD" id="cd08662">
    <property type="entry name" value="M13"/>
    <property type="match status" value="1"/>
</dbReference>
<dbReference type="PANTHER" id="PTHR11733">
    <property type="entry name" value="ZINC METALLOPROTEASE FAMILY M13 NEPRILYSIN-RELATED"/>
    <property type="match status" value="1"/>
</dbReference>
<evidence type="ECO:0000256" key="1">
    <source>
        <dbReference type="ARBA" id="ARBA00001947"/>
    </source>
</evidence>
<dbReference type="Pfam" id="PF01431">
    <property type="entry name" value="Peptidase_M13"/>
    <property type="match status" value="1"/>
</dbReference>
<evidence type="ECO:0008006" key="12">
    <source>
        <dbReference type="Google" id="ProtNLM"/>
    </source>
</evidence>
<evidence type="ECO:0000256" key="6">
    <source>
        <dbReference type="ARBA" id="ARBA00022833"/>
    </source>
</evidence>
<evidence type="ECO:0000256" key="5">
    <source>
        <dbReference type="ARBA" id="ARBA00022801"/>
    </source>
</evidence>
<dbReference type="Pfam" id="PF05649">
    <property type="entry name" value="Peptidase_M13_N"/>
    <property type="match status" value="1"/>
</dbReference>
<dbReference type="GO" id="GO:0005886">
    <property type="term" value="C:plasma membrane"/>
    <property type="evidence" value="ECO:0007669"/>
    <property type="project" value="TreeGrafter"/>
</dbReference>
<dbReference type="InterPro" id="IPR008753">
    <property type="entry name" value="Peptidase_M13_N"/>
</dbReference>
<evidence type="ECO:0000256" key="3">
    <source>
        <dbReference type="ARBA" id="ARBA00022670"/>
    </source>
</evidence>
<sequence length="308" mass="35701">MVNYIHEAFNDILHNLEWMDEATRQRALKKSKSIYSSIAYPPELLDDSKIREYYDGLMFTQGDLLQQYRNLTKFTTHSIFKILRDKVNKRDWRIYGKVAVVNAHYNRVYNSIRFPAGILQGVFFDAERPMYQNFGGIGFIIGHEITHGFDNKGKQFDGNGDLSNWWEKETEIKFLEKARCIIEQYGNFTVPEVGLNINGKLTQGEDIADNGGVKEAYYGYKKWIKDHGEEPLLPGLSYTPSQLFWISAGNVWCGKSRPELLKKLLLIDTHSPKRFRINGPMMNSEEFSRDFNCPVGSPMNPKDKCKVW</sequence>
<dbReference type="InterPro" id="IPR000718">
    <property type="entry name" value="Peptidase_M13"/>
</dbReference>
<dbReference type="GO" id="GO:0016485">
    <property type="term" value="P:protein processing"/>
    <property type="evidence" value="ECO:0007669"/>
    <property type="project" value="TreeGrafter"/>
</dbReference>
<dbReference type="GO" id="GO:0004222">
    <property type="term" value="F:metalloendopeptidase activity"/>
    <property type="evidence" value="ECO:0007669"/>
    <property type="project" value="InterPro"/>
</dbReference>